<dbReference type="Pfam" id="PF02949">
    <property type="entry name" value="7tm_6"/>
    <property type="match status" value="1"/>
</dbReference>
<evidence type="ECO:0000256" key="3">
    <source>
        <dbReference type="ARBA" id="ARBA00022692"/>
    </source>
</evidence>
<evidence type="ECO:0000256" key="7">
    <source>
        <dbReference type="ARBA" id="ARBA00023170"/>
    </source>
</evidence>
<organism evidence="10 11">
    <name type="scientific">Pieris macdunnoughi</name>
    <dbReference type="NCBI Taxonomy" id="345717"/>
    <lineage>
        <taxon>Eukaryota</taxon>
        <taxon>Metazoa</taxon>
        <taxon>Ecdysozoa</taxon>
        <taxon>Arthropoda</taxon>
        <taxon>Hexapoda</taxon>
        <taxon>Insecta</taxon>
        <taxon>Pterygota</taxon>
        <taxon>Neoptera</taxon>
        <taxon>Endopterygota</taxon>
        <taxon>Lepidoptera</taxon>
        <taxon>Glossata</taxon>
        <taxon>Ditrysia</taxon>
        <taxon>Papilionoidea</taxon>
        <taxon>Pieridae</taxon>
        <taxon>Pierinae</taxon>
        <taxon>Pieris</taxon>
    </lineage>
</organism>
<feature type="transmembrane region" description="Helical" evidence="9">
    <location>
        <begin position="130"/>
        <end position="149"/>
    </location>
</feature>
<feature type="transmembrane region" description="Helical" evidence="9">
    <location>
        <begin position="64"/>
        <end position="84"/>
    </location>
</feature>
<evidence type="ECO:0000256" key="6">
    <source>
        <dbReference type="ARBA" id="ARBA00023136"/>
    </source>
</evidence>
<feature type="transmembrane region" description="Helical" evidence="9">
    <location>
        <begin position="156"/>
        <end position="174"/>
    </location>
</feature>
<feature type="transmembrane region" description="Helical" evidence="9">
    <location>
        <begin position="206"/>
        <end position="229"/>
    </location>
</feature>
<dbReference type="PANTHER" id="PTHR21137">
    <property type="entry name" value="ODORANT RECEPTOR"/>
    <property type="match status" value="1"/>
</dbReference>
<evidence type="ECO:0000256" key="2">
    <source>
        <dbReference type="ARBA" id="ARBA00022606"/>
    </source>
</evidence>
<dbReference type="AlphaFoldDB" id="A0A821NZU4"/>
<keyword evidence="11" id="KW-1185">Reference proteome</keyword>
<keyword evidence="3 9" id="KW-0812">Transmembrane</keyword>
<keyword evidence="7" id="KW-0675">Receptor</keyword>
<reference evidence="10" key="1">
    <citation type="submission" date="2021-02" db="EMBL/GenBank/DDBJ databases">
        <authorList>
            <person name="Steward A R."/>
        </authorList>
    </citation>
    <scope>NUCLEOTIDE SEQUENCE</scope>
</reference>
<dbReference type="GO" id="GO:0007165">
    <property type="term" value="P:signal transduction"/>
    <property type="evidence" value="ECO:0007669"/>
    <property type="project" value="UniProtKB-KW"/>
</dbReference>
<evidence type="ECO:0000256" key="4">
    <source>
        <dbReference type="ARBA" id="ARBA00022725"/>
    </source>
</evidence>
<feature type="transmembrane region" description="Helical" evidence="9">
    <location>
        <begin position="241"/>
        <end position="260"/>
    </location>
</feature>
<sequence>MERLPEDVKEPLRLSIDILGRSNINIWNNDSRWKKMRIVYMLVLAIVFFISVGLYTIQMFSEEVPISEVAFQVSTFLVLVEVYYRCSMITAWTTAFAPLVIVLGKLAMGQNINPLLPYGCVIPFDPLKDWFRYMLVYVFEVYAILPFMYIYIGTELLMVTLCALLSVEFAILKVDLTYVKPDNSSIKILVRKHQQLLVYIGSLDEIFNIILFLDLLFITVIMCICGFAVTMANNVVDCFKNVLCVLSILVPVYIFCYFSEQLKQECADIAQAAYNNKWYNVSVSYKRIICFIITRAQKPCCLTSLGYVPITLNTFSKVVSTSWSYYSVIRTVYGNK</sequence>
<dbReference type="GO" id="GO:0005886">
    <property type="term" value="C:plasma membrane"/>
    <property type="evidence" value="ECO:0007669"/>
    <property type="project" value="TreeGrafter"/>
</dbReference>
<evidence type="ECO:0000256" key="8">
    <source>
        <dbReference type="ARBA" id="ARBA00023224"/>
    </source>
</evidence>
<dbReference type="GO" id="GO:0004984">
    <property type="term" value="F:olfactory receptor activity"/>
    <property type="evidence" value="ECO:0007669"/>
    <property type="project" value="InterPro"/>
</dbReference>
<dbReference type="EMBL" id="CAJOBZ010000005">
    <property type="protein sequence ID" value="CAF4795988.1"/>
    <property type="molecule type" value="Genomic_DNA"/>
</dbReference>
<name>A0A821NZU4_9NEOP</name>
<keyword evidence="6 9" id="KW-0472">Membrane</keyword>
<evidence type="ECO:0000256" key="9">
    <source>
        <dbReference type="SAM" id="Phobius"/>
    </source>
</evidence>
<proteinExistence type="predicted"/>
<dbReference type="Proteomes" id="UP000663880">
    <property type="component" value="Unassembled WGS sequence"/>
</dbReference>
<feature type="transmembrane region" description="Helical" evidence="9">
    <location>
        <begin position="38"/>
        <end position="58"/>
    </location>
</feature>
<dbReference type="InterPro" id="IPR004117">
    <property type="entry name" value="7tm6_olfct_rcpt"/>
</dbReference>
<keyword evidence="8" id="KW-0807">Transducer</keyword>
<dbReference type="PANTHER" id="PTHR21137:SF44">
    <property type="entry name" value="ODORANT RECEPTOR 13A-RELATED"/>
    <property type="match status" value="1"/>
</dbReference>
<dbReference type="GO" id="GO:0005549">
    <property type="term" value="F:odorant binding"/>
    <property type="evidence" value="ECO:0007669"/>
    <property type="project" value="InterPro"/>
</dbReference>
<dbReference type="OrthoDB" id="6765072at2759"/>
<comment type="caution">
    <text evidence="10">The sequence shown here is derived from an EMBL/GenBank/DDBJ whole genome shotgun (WGS) entry which is preliminary data.</text>
</comment>
<keyword evidence="2" id="KW-0716">Sensory transduction</keyword>
<accession>A0A821NZU4</accession>
<keyword evidence="4" id="KW-0552">Olfaction</keyword>
<gene>
    <name evidence="10" type="ORF">PMACD_LOCUS3153</name>
</gene>
<comment type="subcellular location">
    <subcellularLocation>
        <location evidence="1">Membrane</location>
        <topology evidence="1">Multi-pass membrane protein</topology>
    </subcellularLocation>
</comment>
<evidence type="ECO:0000256" key="1">
    <source>
        <dbReference type="ARBA" id="ARBA00004141"/>
    </source>
</evidence>
<feature type="transmembrane region" description="Helical" evidence="9">
    <location>
        <begin position="91"/>
        <end position="110"/>
    </location>
</feature>
<evidence type="ECO:0000313" key="11">
    <source>
        <dbReference type="Proteomes" id="UP000663880"/>
    </source>
</evidence>
<evidence type="ECO:0000256" key="5">
    <source>
        <dbReference type="ARBA" id="ARBA00022989"/>
    </source>
</evidence>
<protein>
    <recommendedName>
        <fullName evidence="12">Odorant receptor</fullName>
    </recommendedName>
</protein>
<evidence type="ECO:0000313" key="10">
    <source>
        <dbReference type="EMBL" id="CAF4795988.1"/>
    </source>
</evidence>
<evidence type="ECO:0008006" key="12">
    <source>
        <dbReference type="Google" id="ProtNLM"/>
    </source>
</evidence>
<keyword evidence="5 9" id="KW-1133">Transmembrane helix</keyword>